<keyword evidence="4" id="KW-1185">Reference proteome</keyword>
<proteinExistence type="predicted"/>
<name>A0ABN1LCR8_9ALTE</name>
<dbReference type="InterPro" id="IPR025164">
    <property type="entry name" value="Toastrack_DUF4097"/>
</dbReference>
<feature type="domain" description="DUF4097" evidence="2">
    <location>
        <begin position="59"/>
        <end position="175"/>
    </location>
</feature>
<evidence type="ECO:0000256" key="1">
    <source>
        <dbReference type="SAM" id="Phobius"/>
    </source>
</evidence>
<evidence type="ECO:0000313" key="4">
    <source>
        <dbReference type="Proteomes" id="UP001500359"/>
    </source>
</evidence>
<dbReference type="EMBL" id="BAAAFD010000001">
    <property type="protein sequence ID" value="GAA0852839.1"/>
    <property type="molecule type" value="Genomic_DNA"/>
</dbReference>
<sequence length="227" mass="24152">MHTLSTPLTMARLMILGATLISLSGCIIHIGGGSNDYEGNSVSSVFGGLSVSSGKQVTNISSVNGSIDLEDKVSAHHVDTVNGSIDIGNHVSVRSAKTVNGNIETGHHFVSKGDVETVNGDISIQTSSTINGNVETVNGDIVLDQIEVKSNVQTHTGDISLAQNTQVHGDIIFNANKQNRGAKTIPTLTIDNTSIVHGQIILHRQVTLVIEDAELLRKVQYYYKNAQ</sequence>
<keyword evidence="1" id="KW-1133">Transmembrane helix</keyword>
<comment type="caution">
    <text evidence="3">The sequence shown here is derived from an EMBL/GenBank/DDBJ whole genome shotgun (WGS) entry which is preliminary data.</text>
</comment>
<keyword evidence="1" id="KW-0812">Transmembrane</keyword>
<organism evidence="3 4">
    <name type="scientific">Aliiglaciecola litoralis</name>
    <dbReference type="NCBI Taxonomy" id="582857"/>
    <lineage>
        <taxon>Bacteria</taxon>
        <taxon>Pseudomonadati</taxon>
        <taxon>Pseudomonadota</taxon>
        <taxon>Gammaproteobacteria</taxon>
        <taxon>Alteromonadales</taxon>
        <taxon>Alteromonadaceae</taxon>
        <taxon>Aliiglaciecola</taxon>
    </lineage>
</organism>
<reference evidence="3 4" key="1">
    <citation type="journal article" date="2019" name="Int. J. Syst. Evol. Microbiol.">
        <title>The Global Catalogue of Microorganisms (GCM) 10K type strain sequencing project: providing services to taxonomists for standard genome sequencing and annotation.</title>
        <authorList>
            <consortium name="The Broad Institute Genomics Platform"/>
            <consortium name="The Broad Institute Genome Sequencing Center for Infectious Disease"/>
            <person name="Wu L."/>
            <person name="Ma J."/>
        </authorList>
    </citation>
    <scope>NUCLEOTIDE SEQUENCE [LARGE SCALE GENOMIC DNA]</scope>
    <source>
        <strain evidence="3 4">JCM 15896</strain>
    </source>
</reference>
<protein>
    <recommendedName>
        <fullName evidence="2">DUF4097 domain-containing protein</fullName>
    </recommendedName>
</protein>
<keyword evidence="1" id="KW-0472">Membrane</keyword>
<evidence type="ECO:0000313" key="3">
    <source>
        <dbReference type="EMBL" id="GAA0852839.1"/>
    </source>
</evidence>
<dbReference type="Proteomes" id="UP001500359">
    <property type="component" value="Unassembled WGS sequence"/>
</dbReference>
<feature type="transmembrane region" description="Helical" evidence="1">
    <location>
        <begin position="12"/>
        <end position="32"/>
    </location>
</feature>
<dbReference type="RefSeq" id="WP_343856052.1">
    <property type="nucleotide sequence ID" value="NZ_BAAAFD010000001.1"/>
</dbReference>
<accession>A0ABN1LCR8</accession>
<dbReference type="Pfam" id="PF13349">
    <property type="entry name" value="DUF4097"/>
    <property type="match status" value="1"/>
</dbReference>
<evidence type="ECO:0000259" key="2">
    <source>
        <dbReference type="Pfam" id="PF13349"/>
    </source>
</evidence>
<gene>
    <name evidence="3" type="ORF">GCM10009114_04050</name>
</gene>